<reference evidence="2" key="1">
    <citation type="journal article" date="2018" name="Nat. Plants">
        <title>Whole-genome landscape of Medicago truncatula symbiotic genes.</title>
        <authorList>
            <person name="Pecrix Y."/>
            <person name="Gamas P."/>
            <person name="Carrere S."/>
        </authorList>
    </citation>
    <scope>NUCLEOTIDE SEQUENCE</scope>
    <source>
        <tissue evidence="2">Leaves</tissue>
    </source>
</reference>
<organism evidence="2">
    <name type="scientific">Medicago truncatula</name>
    <name type="common">Barrel medic</name>
    <name type="synonym">Medicago tribuloides</name>
    <dbReference type="NCBI Taxonomy" id="3880"/>
    <lineage>
        <taxon>Eukaryota</taxon>
        <taxon>Viridiplantae</taxon>
        <taxon>Streptophyta</taxon>
        <taxon>Embryophyta</taxon>
        <taxon>Tracheophyta</taxon>
        <taxon>Spermatophyta</taxon>
        <taxon>Magnoliopsida</taxon>
        <taxon>eudicotyledons</taxon>
        <taxon>Gunneridae</taxon>
        <taxon>Pentapetalae</taxon>
        <taxon>rosids</taxon>
        <taxon>fabids</taxon>
        <taxon>Fabales</taxon>
        <taxon>Fabaceae</taxon>
        <taxon>Papilionoideae</taxon>
        <taxon>50 kb inversion clade</taxon>
        <taxon>NPAAA clade</taxon>
        <taxon>Hologalegina</taxon>
        <taxon>IRL clade</taxon>
        <taxon>Trifolieae</taxon>
        <taxon>Medicago</taxon>
    </lineage>
</organism>
<name>A0A396JCJ8_MEDTR</name>
<evidence type="ECO:0000313" key="2">
    <source>
        <dbReference type="EMBL" id="RHN75996.1"/>
    </source>
</evidence>
<protein>
    <recommendedName>
        <fullName evidence="3">Transmembrane protein</fullName>
    </recommendedName>
</protein>
<proteinExistence type="predicted"/>
<comment type="caution">
    <text evidence="2">The sequence shown here is derived from an EMBL/GenBank/DDBJ whole genome shotgun (WGS) entry which is preliminary data.</text>
</comment>
<sequence>MFFRSDLFPFLCSLIRNYLISLFFFFFILSSIEIACLVLFLCSDYAVERFM</sequence>
<dbReference type="Gramene" id="rna12265">
    <property type="protein sequence ID" value="RHN75996.1"/>
    <property type="gene ID" value="gene12265"/>
</dbReference>
<dbReference type="Proteomes" id="UP000265566">
    <property type="component" value="Chromosome 2"/>
</dbReference>
<dbReference type="EMBL" id="PSQE01000002">
    <property type="protein sequence ID" value="RHN75996.1"/>
    <property type="molecule type" value="Genomic_DNA"/>
</dbReference>
<keyword evidence="1" id="KW-1133">Transmembrane helix</keyword>
<accession>A0A396JCJ8</accession>
<evidence type="ECO:0008006" key="3">
    <source>
        <dbReference type="Google" id="ProtNLM"/>
    </source>
</evidence>
<keyword evidence="1" id="KW-0812">Transmembrane</keyword>
<feature type="transmembrane region" description="Helical" evidence="1">
    <location>
        <begin position="20"/>
        <end position="42"/>
    </location>
</feature>
<evidence type="ECO:0000256" key="1">
    <source>
        <dbReference type="SAM" id="Phobius"/>
    </source>
</evidence>
<keyword evidence="1" id="KW-0472">Membrane</keyword>
<dbReference type="AlphaFoldDB" id="A0A396JCJ8"/>
<gene>
    <name evidence="2" type="ORF">MtrunA17_Chr2g0327261</name>
</gene>